<evidence type="ECO:0000313" key="3">
    <source>
        <dbReference type="Proteomes" id="UP000443582"/>
    </source>
</evidence>
<protein>
    <submittedName>
        <fullName evidence="2">Uncharacterized protein</fullName>
    </submittedName>
</protein>
<reference evidence="3" key="1">
    <citation type="journal article" date="2019" name="Int. J. Syst. Evol. Microbiol.">
        <title>Halobacteriovorax valvorus sp. nov., a novel prokaryotic predator isolated from coastal seawater of China.</title>
        <authorList>
            <person name="Chen M.-X."/>
        </authorList>
    </citation>
    <scope>NUCLEOTIDE SEQUENCE [LARGE SCALE GENOMIC DNA]</scope>
    <source>
        <strain evidence="3">BL9</strain>
    </source>
</reference>
<dbReference type="Proteomes" id="UP000443582">
    <property type="component" value="Unassembled WGS sequence"/>
</dbReference>
<organism evidence="2 3">
    <name type="scientific">Halobacteriovorax vibrionivorans</name>
    <dbReference type="NCBI Taxonomy" id="2152716"/>
    <lineage>
        <taxon>Bacteria</taxon>
        <taxon>Pseudomonadati</taxon>
        <taxon>Bdellovibrionota</taxon>
        <taxon>Bacteriovoracia</taxon>
        <taxon>Bacteriovoracales</taxon>
        <taxon>Halobacteriovoraceae</taxon>
        <taxon>Halobacteriovorax</taxon>
    </lineage>
</organism>
<keyword evidence="1" id="KW-0472">Membrane</keyword>
<sequence length="60" mass="6746">MELLEITLVTVVMALATSGNIILSGLSYWEAEDNMQKHISHTQDDYGIREAELEEHTKVA</sequence>
<evidence type="ECO:0000313" key="2">
    <source>
        <dbReference type="EMBL" id="RZF22659.1"/>
    </source>
</evidence>
<proteinExistence type="predicted"/>
<accession>A0ABY0IMB5</accession>
<dbReference type="RefSeq" id="WP_114705603.1">
    <property type="nucleotide sequence ID" value="NZ_QDKL01000001.1"/>
</dbReference>
<name>A0ABY0IMB5_9BACT</name>
<gene>
    <name evidence="2" type="ORF">DAY19_02485</name>
</gene>
<feature type="transmembrane region" description="Helical" evidence="1">
    <location>
        <begin position="6"/>
        <end position="29"/>
    </location>
</feature>
<comment type="caution">
    <text evidence="2">The sequence shown here is derived from an EMBL/GenBank/DDBJ whole genome shotgun (WGS) entry which is preliminary data.</text>
</comment>
<keyword evidence="3" id="KW-1185">Reference proteome</keyword>
<keyword evidence="1" id="KW-1133">Transmembrane helix</keyword>
<dbReference type="EMBL" id="QDKL01000001">
    <property type="protein sequence ID" value="RZF22659.1"/>
    <property type="molecule type" value="Genomic_DNA"/>
</dbReference>
<keyword evidence="1" id="KW-0812">Transmembrane</keyword>
<evidence type="ECO:0000256" key="1">
    <source>
        <dbReference type="SAM" id="Phobius"/>
    </source>
</evidence>